<keyword evidence="3" id="KW-1185">Reference proteome</keyword>
<dbReference type="RefSeq" id="WP_058317585.1">
    <property type="nucleotide sequence ID" value="NZ_CYSF01000005.1"/>
</dbReference>
<gene>
    <name evidence="2" type="ORF">TM5383_00611</name>
</gene>
<evidence type="ECO:0000256" key="1">
    <source>
        <dbReference type="SAM" id="Phobius"/>
    </source>
</evidence>
<dbReference type="AlphaFoldDB" id="A0A0P1H263"/>
<feature type="transmembrane region" description="Helical" evidence="1">
    <location>
        <begin position="12"/>
        <end position="34"/>
    </location>
</feature>
<dbReference type="STRING" id="340021.TM5383_00611"/>
<protein>
    <submittedName>
        <fullName evidence="2">Uncharacterized protein</fullName>
    </submittedName>
</protein>
<feature type="transmembrane region" description="Helical" evidence="1">
    <location>
        <begin position="81"/>
        <end position="101"/>
    </location>
</feature>
<feature type="transmembrane region" description="Helical" evidence="1">
    <location>
        <begin position="137"/>
        <end position="158"/>
    </location>
</feature>
<evidence type="ECO:0000313" key="2">
    <source>
        <dbReference type="EMBL" id="CUH83423.1"/>
    </source>
</evidence>
<feature type="transmembrane region" description="Helical" evidence="1">
    <location>
        <begin position="46"/>
        <end position="69"/>
    </location>
</feature>
<keyword evidence="1" id="KW-1133">Transmembrane helix</keyword>
<dbReference type="EMBL" id="CYSF01000005">
    <property type="protein sequence ID" value="CUH83423.1"/>
    <property type="molecule type" value="Genomic_DNA"/>
</dbReference>
<name>A0A0P1H263_9RHOB</name>
<dbReference type="Proteomes" id="UP000051681">
    <property type="component" value="Unassembled WGS sequence"/>
</dbReference>
<evidence type="ECO:0000313" key="3">
    <source>
        <dbReference type="Proteomes" id="UP000051681"/>
    </source>
</evidence>
<sequence>MILLRRLAPFGYLALQLGAAYLLALYLVIAGFGLRDSFCYPDYPTTIAKVLCFAIGICALTHLPGFAILKWVFVISPHKAAIPCVAVTSGIILLFGGDLFLRALNETHCAVGPWGLQDNSIIKPIWLEALIEYGMKIAALLWLLSTVWLFIVSLKCAFTTQDA</sequence>
<keyword evidence="1" id="KW-0472">Membrane</keyword>
<reference evidence="2 3" key="1">
    <citation type="submission" date="2015-09" db="EMBL/GenBank/DDBJ databases">
        <authorList>
            <consortium name="Swine Surveillance"/>
        </authorList>
    </citation>
    <scope>NUCLEOTIDE SEQUENCE [LARGE SCALE GENOMIC DNA]</scope>
    <source>
        <strain evidence="2 3">CECT 8383</strain>
    </source>
</reference>
<proteinExistence type="predicted"/>
<accession>A0A0P1H263</accession>
<organism evidence="2 3">
    <name type="scientific">Thalassovita mediterranea</name>
    <dbReference type="NCBI Taxonomy" id="340021"/>
    <lineage>
        <taxon>Bacteria</taxon>
        <taxon>Pseudomonadati</taxon>
        <taxon>Pseudomonadota</taxon>
        <taxon>Alphaproteobacteria</taxon>
        <taxon>Rhodobacterales</taxon>
        <taxon>Roseobacteraceae</taxon>
        <taxon>Thalassovita</taxon>
    </lineage>
</organism>
<keyword evidence="1" id="KW-0812">Transmembrane</keyword>